<feature type="region of interest" description="Disordered" evidence="1">
    <location>
        <begin position="1"/>
        <end position="27"/>
    </location>
</feature>
<feature type="compositionally biased region" description="Polar residues" evidence="1">
    <location>
        <begin position="106"/>
        <end position="124"/>
    </location>
</feature>
<feature type="compositionally biased region" description="Basic and acidic residues" evidence="1">
    <location>
        <begin position="179"/>
        <end position="196"/>
    </location>
</feature>
<evidence type="ECO:0000313" key="3">
    <source>
        <dbReference type="Proteomes" id="UP001172159"/>
    </source>
</evidence>
<sequence>MSSERATPLSELEGRQQAQTNWHPGQCPETMNWTLQVSPGATSILPIPTLGFQVQVLPLAVGNSHPSTGGRGGIPTTIHIIAVPSLPPPPQQFLAPNNGMDMQYNSPYTSGETMPATQNATSGLHPSATEGHPRIPSAQVFFGTNDAQVNIQPGVDRRSQTHRGRAAAPTNNQRGRQMRRADRARSRSPPRADRSQHQASKWRNRSPVRQGRPSRSSASVTQQHIASQQNHRADDDPHVRIRNYKTAIEEDYRCLKKLERNDQKLPPEMLHVKKDQCYTRLRGHQNSLRELEAATGSASEAVVLTTTGEANAANPYPQHGAEFGVSQEMTAREIIGQPIKGQFKQRKHAEREETVGRDTNEFGFIGPVQPSHRVHEDSDLAIRQHEMLVRMGRQEEEWIRRERESSNSRPVSRE</sequence>
<keyword evidence="3" id="KW-1185">Reference proteome</keyword>
<feature type="region of interest" description="Disordered" evidence="1">
    <location>
        <begin position="154"/>
        <end position="239"/>
    </location>
</feature>
<feature type="region of interest" description="Disordered" evidence="1">
    <location>
        <begin position="106"/>
        <end position="135"/>
    </location>
</feature>
<proteinExistence type="predicted"/>
<feature type="region of interest" description="Disordered" evidence="1">
    <location>
        <begin position="394"/>
        <end position="414"/>
    </location>
</feature>
<dbReference type="Proteomes" id="UP001172159">
    <property type="component" value="Unassembled WGS sequence"/>
</dbReference>
<evidence type="ECO:0000256" key="1">
    <source>
        <dbReference type="SAM" id="MobiDB-lite"/>
    </source>
</evidence>
<dbReference type="AlphaFoldDB" id="A0AA40EZD5"/>
<feature type="compositionally biased region" description="Polar residues" evidence="1">
    <location>
        <begin position="16"/>
        <end position="27"/>
    </location>
</feature>
<reference evidence="2" key="1">
    <citation type="submission" date="2023-06" db="EMBL/GenBank/DDBJ databases">
        <title>Genome-scale phylogeny and comparative genomics of the fungal order Sordariales.</title>
        <authorList>
            <consortium name="Lawrence Berkeley National Laboratory"/>
            <person name="Hensen N."/>
            <person name="Bonometti L."/>
            <person name="Westerberg I."/>
            <person name="Brannstrom I.O."/>
            <person name="Guillou S."/>
            <person name="Cros-Aarteil S."/>
            <person name="Calhoun S."/>
            <person name="Haridas S."/>
            <person name="Kuo A."/>
            <person name="Mondo S."/>
            <person name="Pangilinan J."/>
            <person name="Riley R."/>
            <person name="Labutti K."/>
            <person name="Andreopoulos B."/>
            <person name="Lipzen A."/>
            <person name="Chen C."/>
            <person name="Yanf M."/>
            <person name="Daum C."/>
            <person name="Ng V."/>
            <person name="Clum A."/>
            <person name="Steindorff A."/>
            <person name="Ohm R."/>
            <person name="Martin F."/>
            <person name="Silar P."/>
            <person name="Natvig D."/>
            <person name="Lalanne C."/>
            <person name="Gautier V."/>
            <person name="Ament-Velasquez S.L."/>
            <person name="Kruys A."/>
            <person name="Hutchinson M.I."/>
            <person name="Powell A.J."/>
            <person name="Barry K."/>
            <person name="Miller A.N."/>
            <person name="Grigoriev I.V."/>
            <person name="Debuchy R."/>
            <person name="Gladieux P."/>
            <person name="Thoren M.H."/>
            <person name="Johannesson H."/>
        </authorList>
    </citation>
    <scope>NUCLEOTIDE SEQUENCE</scope>
    <source>
        <strain evidence="2">CBS 540.89</strain>
    </source>
</reference>
<evidence type="ECO:0000313" key="2">
    <source>
        <dbReference type="EMBL" id="KAK0748362.1"/>
    </source>
</evidence>
<protein>
    <submittedName>
        <fullName evidence="2">Uncharacterized protein</fullName>
    </submittedName>
</protein>
<accession>A0AA40EZD5</accession>
<organism evidence="2 3">
    <name type="scientific">Apiosordaria backusii</name>
    <dbReference type="NCBI Taxonomy" id="314023"/>
    <lineage>
        <taxon>Eukaryota</taxon>
        <taxon>Fungi</taxon>
        <taxon>Dikarya</taxon>
        <taxon>Ascomycota</taxon>
        <taxon>Pezizomycotina</taxon>
        <taxon>Sordariomycetes</taxon>
        <taxon>Sordariomycetidae</taxon>
        <taxon>Sordariales</taxon>
        <taxon>Lasiosphaeriaceae</taxon>
        <taxon>Apiosordaria</taxon>
    </lineage>
</organism>
<dbReference type="EMBL" id="JAUKTV010000001">
    <property type="protein sequence ID" value="KAK0748362.1"/>
    <property type="molecule type" value="Genomic_DNA"/>
</dbReference>
<comment type="caution">
    <text evidence="2">The sequence shown here is derived from an EMBL/GenBank/DDBJ whole genome shotgun (WGS) entry which is preliminary data.</text>
</comment>
<feature type="compositionally biased region" description="Polar residues" evidence="1">
    <location>
        <begin position="213"/>
        <end position="230"/>
    </location>
</feature>
<gene>
    <name evidence="2" type="ORF">B0T21DRAFT_406887</name>
</gene>
<name>A0AA40EZD5_9PEZI</name>